<name>A0A4U5VJB4_COLLU</name>
<evidence type="ECO:0000313" key="2">
    <source>
        <dbReference type="EMBL" id="TKS88358.1"/>
    </source>
</evidence>
<reference evidence="2 3" key="1">
    <citation type="submission" date="2019-01" db="EMBL/GenBank/DDBJ databases">
        <title>Genome Assembly of Collichthys lucidus.</title>
        <authorList>
            <person name="Cai M."/>
            <person name="Xiao S."/>
        </authorList>
    </citation>
    <scope>NUCLEOTIDE SEQUENCE [LARGE SCALE GENOMIC DNA]</scope>
    <source>
        <strain evidence="2">JT15FE1705JMU</strain>
        <tissue evidence="2">Muscle</tissue>
    </source>
</reference>
<accession>A0A4U5VJB4</accession>
<feature type="compositionally biased region" description="Acidic residues" evidence="1">
    <location>
        <begin position="73"/>
        <end position="83"/>
    </location>
</feature>
<proteinExistence type="predicted"/>
<feature type="compositionally biased region" description="Polar residues" evidence="1">
    <location>
        <begin position="12"/>
        <end position="26"/>
    </location>
</feature>
<feature type="region of interest" description="Disordered" evidence="1">
    <location>
        <begin position="1"/>
        <end position="28"/>
    </location>
</feature>
<evidence type="ECO:0000256" key="1">
    <source>
        <dbReference type="SAM" id="MobiDB-lite"/>
    </source>
</evidence>
<protein>
    <submittedName>
        <fullName evidence="2">Uncharacterized protein</fullName>
    </submittedName>
</protein>
<evidence type="ECO:0000313" key="3">
    <source>
        <dbReference type="Proteomes" id="UP000298787"/>
    </source>
</evidence>
<gene>
    <name evidence="2" type="ORF">D9C73_023212</name>
</gene>
<keyword evidence="3" id="KW-1185">Reference proteome</keyword>
<dbReference type="Proteomes" id="UP000298787">
    <property type="component" value="Chromosome 20"/>
</dbReference>
<feature type="compositionally biased region" description="Low complexity" evidence="1">
    <location>
        <begin position="1"/>
        <end position="11"/>
    </location>
</feature>
<sequence>MSSSGCSSSSSDIATPSFSPRGSSVASELDAAPLHGDADTRCDLFFLVGGGGDGAIRIHHSLGTTHHRHQQEETQEEEEEESEAQIHVHLKRPCRIASLVHVAR</sequence>
<dbReference type="AlphaFoldDB" id="A0A4U5VJB4"/>
<dbReference type="EMBL" id="CM014097">
    <property type="protein sequence ID" value="TKS88358.1"/>
    <property type="molecule type" value="Genomic_DNA"/>
</dbReference>
<organism evidence="2 3">
    <name type="scientific">Collichthys lucidus</name>
    <name type="common">Big head croaker</name>
    <name type="synonym">Sciaena lucida</name>
    <dbReference type="NCBI Taxonomy" id="240159"/>
    <lineage>
        <taxon>Eukaryota</taxon>
        <taxon>Metazoa</taxon>
        <taxon>Chordata</taxon>
        <taxon>Craniata</taxon>
        <taxon>Vertebrata</taxon>
        <taxon>Euteleostomi</taxon>
        <taxon>Actinopterygii</taxon>
        <taxon>Neopterygii</taxon>
        <taxon>Teleostei</taxon>
        <taxon>Neoteleostei</taxon>
        <taxon>Acanthomorphata</taxon>
        <taxon>Eupercaria</taxon>
        <taxon>Sciaenidae</taxon>
        <taxon>Collichthys</taxon>
    </lineage>
</organism>
<feature type="region of interest" description="Disordered" evidence="1">
    <location>
        <begin position="64"/>
        <end position="83"/>
    </location>
</feature>